<dbReference type="RefSeq" id="WP_069701963.1">
    <property type="nucleotide sequence ID" value="NZ_MJAT01000012.1"/>
</dbReference>
<accession>A0A1E5L6V0</accession>
<dbReference type="Proteomes" id="UP000095255">
    <property type="component" value="Unassembled WGS sequence"/>
</dbReference>
<dbReference type="AlphaFoldDB" id="A0A1E5L6V0"/>
<dbReference type="EMBL" id="MJAT01000012">
    <property type="protein sequence ID" value="OEH85880.1"/>
    <property type="molecule type" value="Genomic_DNA"/>
</dbReference>
<protein>
    <submittedName>
        <fullName evidence="1">Uncharacterized protein</fullName>
    </submittedName>
</protein>
<proteinExistence type="predicted"/>
<dbReference type="STRING" id="1390249.BHU72_03640"/>
<sequence length="80" mass="8925">MTIKKTRITIILLSFILIALLVGCGTADEAKQNEVENQAKLIPHDTLGKESCLTCHSPNVPPHKMKQNNCLLCHKPFRES</sequence>
<gene>
    <name evidence="1" type="ORF">BHU72_03640</name>
</gene>
<comment type="caution">
    <text evidence="1">The sequence shown here is derived from an EMBL/GenBank/DDBJ whole genome shotgun (WGS) entry which is preliminary data.</text>
</comment>
<keyword evidence="2" id="KW-1185">Reference proteome</keyword>
<name>A0A1E5L6V0_9FIRM</name>
<dbReference type="PROSITE" id="PS51257">
    <property type="entry name" value="PROKAR_LIPOPROTEIN"/>
    <property type="match status" value="1"/>
</dbReference>
<organism evidence="1 2">
    <name type="scientific">Desulfuribacillus stibiiarsenatis</name>
    <dbReference type="NCBI Taxonomy" id="1390249"/>
    <lineage>
        <taxon>Bacteria</taxon>
        <taxon>Bacillati</taxon>
        <taxon>Bacillota</taxon>
        <taxon>Desulfuribacillia</taxon>
        <taxon>Desulfuribacillales</taxon>
        <taxon>Desulfuribacillaceae</taxon>
        <taxon>Desulfuribacillus</taxon>
    </lineage>
</organism>
<dbReference type="InterPro" id="IPR036280">
    <property type="entry name" value="Multihaem_cyt_sf"/>
</dbReference>
<evidence type="ECO:0000313" key="1">
    <source>
        <dbReference type="EMBL" id="OEH85880.1"/>
    </source>
</evidence>
<reference evidence="1 2" key="1">
    <citation type="submission" date="2016-09" db="EMBL/GenBank/DDBJ databases">
        <title>Desulfuribacillus arsenicus sp. nov., an obligately anaerobic, dissimilatory arsenic- and antimonate-reducing bacterium isolated from anoxic sediments.</title>
        <authorList>
            <person name="Abin C.A."/>
            <person name="Hollibaugh J.T."/>
        </authorList>
    </citation>
    <scope>NUCLEOTIDE SEQUENCE [LARGE SCALE GENOMIC DNA]</scope>
    <source>
        <strain evidence="1 2">MLFW-2</strain>
    </source>
</reference>
<dbReference type="SUPFAM" id="SSF48695">
    <property type="entry name" value="Multiheme cytochromes"/>
    <property type="match status" value="1"/>
</dbReference>
<evidence type="ECO:0000313" key="2">
    <source>
        <dbReference type="Proteomes" id="UP000095255"/>
    </source>
</evidence>